<evidence type="ECO:0000313" key="3">
    <source>
        <dbReference type="EMBL" id="KJK32968.1"/>
    </source>
</evidence>
<keyword evidence="4" id="KW-1185">Reference proteome</keyword>
<evidence type="ECO:0000313" key="4">
    <source>
        <dbReference type="Proteomes" id="UP000033393"/>
    </source>
</evidence>
<accession>A0A0F0GCQ9</accession>
<feature type="non-terminal residue" evidence="3">
    <location>
        <position position="147"/>
    </location>
</feature>
<name>A0A0F0GCQ9_LENAE</name>
<dbReference type="Proteomes" id="UP000033393">
    <property type="component" value="Unassembled WGS sequence"/>
</dbReference>
<evidence type="ECO:0000259" key="2">
    <source>
        <dbReference type="Pfam" id="PF00931"/>
    </source>
</evidence>
<evidence type="ECO:0000256" key="1">
    <source>
        <dbReference type="SAM" id="MobiDB-lite"/>
    </source>
</evidence>
<dbReference type="Pfam" id="PF00931">
    <property type="entry name" value="NB-ARC"/>
    <property type="match status" value="1"/>
</dbReference>
<dbReference type="SUPFAM" id="SSF52540">
    <property type="entry name" value="P-loop containing nucleoside triphosphate hydrolases"/>
    <property type="match status" value="1"/>
</dbReference>
<dbReference type="InterPro" id="IPR002182">
    <property type="entry name" value="NB-ARC"/>
</dbReference>
<reference evidence="3 4" key="1">
    <citation type="submission" date="2015-02" db="EMBL/GenBank/DDBJ databases">
        <authorList>
            <person name="Ju K.-S."/>
            <person name="Doroghazi J.R."/>
            <person name="Metcalf W."/>
        </authorList>
    </citation>
    <scope>NUCLEOTIDE SEQUENCE [LARGE SCALE GENOMIC DNA]</scope>
    <source>
        <strain evidence="3 4">NRRL B-16140</strain>
    </source>
</reference>
<proteinExistence type="predicted"/>
<dbReference type="EMBL" id="JYJG01000622">
    <property type="protein sequence ID" value="KJK32968.1"/>
    <property type="molecule type" value="Genomic_DNA"/>
</dbReference>
<dbReference type="PRINTS" id="PR00364">
    <property type="entry name" value="DISEASERSIST"/>
</dbReference>
<dbReference type="PATRIC" id="fig|68170.10.peg.4030"/>
<organism evidence="3 4">
    <name type="scientific">Lentzea aerocolonigenes</name>
    <name type="common">Lechevalieria aerocolonigenes</name>
    <name type="synonym">Saccharothrix aerocolonigenes</name>
    <dbReference type="NCBI Taxonomy" id="68170"/>
    <lineage>
        <taxon>Bacteria</taxon>
        <taxon>Bacillati</taxon>
        <taxon>Actinomycetota</taxon>
        <taxon>Actinomycetes</taxon>
        <taxon>Pseudonocardiales</taxon>
        <taxon>Pseudonocardiaceae</taxon>
        <taxon>Lentzea</taxon>
    </lineage>
</organism>
<dbReference type="AlphaFoldDB" id="A0A0F0GCQ9"/>
<sequence>LGLGADKRAEFLQVAERARRRGTATSAPGSAEMPALPSHPVGRVADLDELQRMLRVNPMVAIVGQPGVGKTVLAAYAAHRMKDEFPDGCLAVDLRGMDERPLPVQVVFDRLLQALGTGSGNVPAMVDEQSGRYRALLEKRKVLVLLD</sequence>
<protein>
    <recommendedName>
        <fullName evidence="2">NB-ARC domain-containing protein</fullName>
    </recommendedName>
</protein>
<dbReference type="PANTHER" id="PTHR47691:SF3">
    <property type="entry name" value="HTH-TYPE TRANSCRIPTIONAL REGULATOR RV0890C-RELATED"/>
    <property type="match status" value="1"/>
</dbReference>
<dbReference type="Gene3D" id="3.40.50.300">
    <property type="entry name" value="P-loop containing nucleotide triphosphate hydrolases"/>
    <property type="match status" value="1"/>
</dbReference>
<comment type="caution">
    <text evidence="3">The sequence shown here is derived from an EMBL/GenBank/DDBJ whole genome shotgun (WGS) entry which is preliminary data.</text>
</comment>
<feature type="domain" description="NB-ARC" evidence="2">
    <location>
        <begin position="49"/>
        <end position="147"/>
    </location>
</feature>
<dbReference type="InterPro" id="IPR027417">
    <property type="entry name" value="P-loop_NTPase"/>
</dbReference>
<gene>
    <name evidence="3" type="ORF">UK23_47965</name>
</gene>
<feature type="non-terminal residue" evidence="3">
    <location>
        <position position="1"/>
    </location>
</feature>
<feature type="region of interest" description="Disordered" evidence="1">
    <location>
        <begin position="18"/>
        <end position="40"/>
    </location>
</feature>
<dbReference type="PANTHER" id="PTHR47691">
    <property type="entry name" value="REGULATOR-RELATED"/>
    <property type="match status" value="1"/>
</dbReference>